<dbReference type="RefSeq" id="WP_162851431.1">
    <property type="nucleotide sequence ID" value="NZ_CP042905.2"/>
</dbReference>
<evidence type="ECO:0000313" key="3">
    <source>
        <dbReference type="Proteomes" id="UP000321408"/>
    </source>
</evidence>
<dbReference type="EMBL" id="CP042905">
    <property type="protein sequence ID" value="QEE14495.1"/>
    <property type="molecule type" value="Genomic_DNA"/>
</dbReference>
<feature type="compositionally biased region" description="Polar residues" evidence="1">
    <location>
        <begin position="32"/>
        <end position="47"/>
    </location>
</feature>
<gene>
    <name evidence="2" type="ORF">DSAG12_00308</name>
</gene>
<protein>
    <submittedName>
        <fullName evidence="2">Uncharacterized protein</fullName>
    </submittedName>
</protein>
<dbReference type="AlphaFoldDB" id="A0A5B9D667"/>
<accession>A0A5B9D667</accession>
<feature type="compositionally biased region" description="Basic and acidic residues" evidence="1">
    <location>
        <begin position="20"/>
        <end position="31"/>
    </location>
</feature>
<dbReference type="GeneID" id="44003748"/>
<organism evidence="2 3">
    <name type="scientific">Promethearchaeum syntrophicum</name>
    <dbReference type="NCBI Taxonomy" id="2594042"/>
    <lineage>
        <taxon>Archaea</taxon>
        <taxon>Promethearchaeati</taxon>
        <taxon>Promethearchaeota</taxon>
        <taxon>Promethearchaeia</taxon>
        <taxon>Promethearchaeales</taxon>
        <taxon>Promethearchaeaceae</taxon>
        <taxon>Promethearchaeum</taxon>
    </lineage>
</organism>
<evidence type="ECO:0000256" key="1">
    <source>
        <dbReference type="SAM" id="MobiDB-lite"/>
    </source>
</evidence>
<feature type="region of interest" description="Disordered" evidence="1">
    <location>
        <begin position="1"/>
        <end position="47"/>
    </location>
</feature>
<name>A0A5B9D667_9ARCH</name>
<proteinExistence type="predicted"/>
<reference evidence="2 3" key="2">
    <citation type="journal article" date="2024" name="Int. J. Syst. Evol. Microbiol.">
        <title>Promethearchaeum syntrophicum gen. nov., sp. nov., an anaerobic, obligately syntrophic archaeon, the first isolate of the lineage 'Asgard' archaea, and proposal of the new archaeal phylum Promethearchaeota phyl. nov. and kingdom Promethearchaeati regn. nov.</title>
        <authorList>
            <person name="Imachi H."/>
            <person name="Nobu M.K."/>
            <person name="Kato S."/>
            <person name="Takaki Y."/>
            <person name="Miyazaki M."/>
            <person name="Miyata M."/>
            <person name="Ogawara M."/>
            <person name="Saito Y."/>
            <person name="Sakai S."/>
            <person name="Tahara Y.O."/>
            <person name="Takano Y."/>
            <person name="Tasumi E."/>
            <person name="Uematsu K."/>
            <person name="Yoshimura T."/>
            <person name="Itoh T."/>
            <person name="Ohkuma M."/>
            <person name="Takai K."/>
        </authorList>
    </citation>
    <scope>NUCLEOTIDE SEQUENCE [LARGE SCALE GENOMIC DNA]</scope>
    <source>
        <strain evidence="2 3">MK-D1</strain>
    </source>
</reference>
<dbReference type="Proteomes" id="UP000321408">
    <property type="component" value="Chromosome"/>
</dbReference>
<feature type="compositionally biased region" description="Polar residues" evidence="1">
    <location>
        <begin position="7"/>
        <end position="19"/>
    </location>
</feature>
<sequence length="47" mass="5174">MGKKSNKMNNNAARRIQSSQDRKGSKGDQGFKSRSMSAASKNQSNKK</sequence>
<evidence type="ECO:0000313" key="2">
    <source>
        <dbReference type="EMBL" id="QEE14495.1"/>
    </source>
</evidence>
<reference evidence="2 3" key="1">
    <citation type="journal article" date="2020" name="Nature">
        <title>Isolation of an archaeon at the prokaryote-eukaryote interface.</title>
        <authorList>
            <person name="Imachi H."/>
            <person name="Nobu M.K."/>
            <person name="Nakahara N."/>
            <person name="Morono Y."/>
            <person name="Ogawara M."/>
            <person name="Takaki Y."/>
            <person name="Takano Y."/>
            <person name="Uematsu K."/>
            <person name="Ikuta T."/>
            <person name="Ito M."/>
            <person name="Matsui Y."/>
            <person name="Miyazaki M."/>
            <person name="Murata K."/>
            <person name="Saito Y."/>
            <person name="Sakai S."/>
            <person name="Song C."/>
            <person name="Tasumi E."/>
            <person name="Yamanaka Y."/>
            <person name="Yamaguchi T."/>
            <person name="Kamagata Y."/>
            <person name="Tamaki H."/>
            <person name="Takai K."/>
        </authorList>
    </citation>
    <scope>NUCLEOTIDE SEQUENCE [LARGE SCALE GENOMIC DNA]</scope>
    <source>
        <strain evidence="2 3">MK-D1</strain>
    </source>
</reference>
<dbReference type="KEGG" id="psyt:DSAG12_00308"/>
<keyword evidence="3" id="KW-1185">Reference proteome</keyword>